<feature type="region of interest" description="Disordered" evidence="2">
    <location>
        <begin position="39"/>
        <end position="62"/>
    </location>
</feature>
<evidence type="ECO:0000313" key="4">
    <source>
        <dbReference type="EMBL" id="KAJ6817284.1"/>
    </source>
</evidence>
<keyword evidence="1" id="KW-0072">Autophagy</keyword>
<reference evidence="4" key="1">
    <citation type="journal article" date="2023" name="GigaByte">
        <title>Genome assembly of the bearded iris, Iris pallida Lam.</title>
        <authorList>
            <person name="Bruccoleri R.E."/>
            <person name="Oakeley E.J."/>
            <person name="Faust A.M.E."/>
            <person name="Altorfer M."/>
            <person name="Dessus-Babus S."/>
            <person name="Burckhardt D."/>
            <person name="Oertli M."/>
            <person name="Naumann U."/>
            <person name="Petersen F."/>
            <person name="Wong J."/>
        </authorList>
    </citation>
    <scope>NUCLEOTIDE SEQUENCE</scope>
    <source>
        <strain evidence="4">GSM-AAB239-AS_SAM_17_03QT</strain>
    </source>
</reference>
<accession>A0AAX6FLK3</accession>
<dbReference type="InterPro" id="IPR018731">
    <property type="entry name" value="Atg13_N"/>
</dbReference>
<sequence length="694" mass="76771">MASSPSSSVSEPARIEQVITEFFAKSLHIILESRSPYVSSRNYRGDRFPPSPSSSSSSSPSGWLRDKWFNLALGDCPAALENFDLWRQSNLEPLIVDVILIQRQRQSKDPWMESKSEKTVERWIVKYESRKSNDVARELNLGDRRGGGRGGGSSNLSESSSVYEKIYKKTTILLRSLYCTVRLLPAFKVFRDLYSSGRIYPFSLYHKISSIIEPFTHAEDADMTHFNFLPSVDTSCGRISWSVSYAPKLEDASSESSMPISVEFIPDYVGSPTTEKHRRLHCLPSGRSLPTYVSSNIRHSWSNDHGITPCVSPSPSPTYSDSQCSRNIGLPPHSHLPDCLPSTCLVPHSISPVAQKNTNLDEYWPLPSFALSSSSSPPTHFPGNRLQNVLLRSENAPLSVLLPRGLVNQALPSYPSRKSGKVECSSQEDIFRAKLTTASPYHISYPESKLQLRKSPGDIYIGTDLQKILYSGKNEVGSLSEWKISSCTSPWIPSRSSSRFSLLDEFDCPFAEDNEDLRGPCRVEISDADSHTGDSASGELIPFRRSSEAAVGALVQMLKTAAPLRQDYTSSAISSQAVKEEAWTMKRMQHEKNKEDVVKTARGTASGPFISRTTADALEELRCYREVKKLILRRHGSQQLDMGPARNPVSEVSEGGLPSLDIGKTQISEGIEGGLRSLGIGQDKKLSSEGSSES</sequence>
<feature type="region of interest" description="Disordered" evidence="2">
    <location>
        <begin position="638"/>
        <end position="694"/>
    </location>
</feature>
<organism evidence="4 5">
    <name type="scientific">Iris pallida</name>
    <name type="common">Sweet iris</name>
    <dbReference type="NCBI Taxonomy" id="29817"/>
    <lineage>
        <taxon>Eukaryota</taxon>
        <taxon>Viridiplantae</taxon>
        <taxon>Streptophyta</taxon>
        <taxon>Embryophyta</taxon>
        <taxon>Tracheophyta</taxon>
        <taxon>Spermatophyta</taxon>
        <taxon>Magnoliopsida</taxon>
        <taxon>Liliopsida</taxon>
        <taxon>Asparagales</taxon>
        <taxon>Iridaceae</taxon>
        <taxon>Iridoideae</taxon>
        <taxon>Irideae</taxon>
        <taxon>Iris</taxon>
    </lineage>
</organism>
<dbReference type="GO" id="GO:0034497">
    <property type="term" value="P:protein localization to phagophore assembly site"/>
    <property type="evidence" value="ECO:0007669"/>
    <property type="project" value="TreeGrafter"/>
</dbReference>
<dbReference type="PANTHER" id="PTHR13430:SF15">
    <property type="entry name" value="AUTOPHAGY-RELATED PROTEIN 13B"/>
    <property type="match status" value="1"/>
</dbReference>
<dbReference type="Proteomes" id="UP001140949">
    <property type="component" value="Unassembled WGS sequence"/>
</dbReference>
<dbReference type="GO" id="GO:0000407">
    <property type="term" value="C:phagophore assembly site"/>
    <property type="evidence" value="ECO:0007669"/>
    <property type="project" value="TreeGrafter"/>
</dbReference>
<reference evidence="4" key="2">
    <citation type="submission" date="2023-04" db="EMBL/GenBank/DDBJ databases">
        <authorList>
            <person name="Bruccoleri R.E."/>
            <person name="Oakeley E.J."/>
            <person name="Faust A.-M."/>
            <person name="Dessus-Babus S."/>
            <person name="Altorfer M."/>
            <person name="Burckhardt D."/>
            <person name="Oertli M."/>
            <person name="Naumann U."/>
            <person name="Petersen F."/>
            <person name="Wong J."/>
        </authorList>
    </citation>
    <scope>NUCLEOTIDE SEQUENCE</scope>
    <source>
        <strain evidence="4">GSM-AAB239-AS_SAM_17_03QT</strain>
        <tissue evidence="4">Leaf</tissue>
    </source>
</reference>
<feature type="region of interest" description="Disordered" evidence="2">
    <location>
        <begin position="138"/>
        <end position="158"/>
    </location>
</feature>
<name>A0AAX6FLK3_IRIPA</name>
<dbReference type="GO" id="GO:0005829">
    <property type="term" value="C:cytosol"/>
    <property type="evidence" value="ECO:0007669"/>
    <property type="project" value="TreeGrafter"/>
</dbReference>
<dbReference type="InterPro" id="IPR036570">
    <property type="entry name" value="HORMA_dom_sf"/>
</dbReference>
<evidence type="ECO:0000256" key="1">
    <source>
        <dbReference type="ARBA" id="ARBA00023006"/>
    </source>
</evidence>
<dbReference type="AlphaFoldDB" id="A0AAX6FLK3"/>
<protein>
    <submittedName>
        <fullName evidence="4">Autophagy-related protein 13b-like isoform X2</fullName>
    </submittedName>
</protein>
<keyword evidence="5" id="KW-1185">Reference proteome</keyword>
<gene>
    <name evidence="4" type="ORF">M6B38_412070</name>
</gene>
<dbReference type="GO" id="GO:0000423">
    <property type="term" value="P:mitophagy"/>
    <property type="evidence" value="ECO:0007669"/>
    <property type="project" value="TreeGrafter"/>
</dbReference>
<dbReference type="Gene3D" id="3.30.900.10">
    <property type="entry name" value="HORMA domain"/>
    <property type="match status" value="1"/>
</dbReference>
<dbReference type="GO" id="GO:0034727">
    <property type="term" value="P:piecemeal microautophagy of the nucleus"/>
    <property type="evidence" value="ECO:0007669"/>
    <property type="project" value="TreeGrafter"/>
</dbReference>
<dbReference type="GO" id="GO:1990316">
    <property type="term" value="C:Atg1/ULK1 kinase complex"/>
    <property type="evidence" value="ECO:0007669"/>
    <property type="project" value="InterPro"/>
</dbReference>
<evidence type="ECO:0000259" key="3">
    <source>
        <dbReference type="Pfam" id="PF10033"/>
    </source>
</evidence>
<proteinExistence type="predicted"/>
<dbReference type="InterPro" id="IPR040182">
    <property type="entry name" value="ATG13"/>
</dbReference>
<dbReference type="Pfam" id="PF10033">
    <property type="entry name" value="ATG13"/>
    <property type="match status" value="1"/>
</dbReference>
<evidence type="ECO:0000256" key="2">
    <source>
        <dbReference type="SAM" id="MobiDB-lite"/>
    </source>
</evidence>
<evidence type="ECO:0000313" key="5">
    <source>
        <dbReference type="Proteomes" id="UP001140949"/>
    </source>
</evidence>
<feature type="domain" description="Autophagy-related protein 13 N-terminal" evidence="3">
    <location>
        <begin position="19"/>
        <end position="246"/>
    </location>
</feature>
<dbReference type="PANTHER" id="PTHR13430">
    <property type="match status" value="1"/>
</dbReference>
<dbReference type="EMBL" id="JANAVB010027997">
    <property type="protein sequence ID" value="KAJ6817284.1"/>
    <property type="molecule type" value="Genomic_DNA"/>
</dbReference>
<comment type="caution">
    <text evidence="4">The sequence shown here is derived from an EMBL/GenBank/DDBJ whole genome shotgun (WGS) entry which is preliminary data.</text>
</comment>